<evidence type="ECO:0000313" key="2">
    <source>
        <dbReference type="EMBL" id="CBY38411.1"/>
    </source>
</evidence>
<dbReference type="AlphaFoldDB" id="E4YSH2"/>
<name>E4YSH2_OIKDI</name>
<sequence length="520" mass="60676">MVSCIHPNSEHTYVGYLLWTKNDNERLKESNAPHPLLRVKLKVREFERPIFVNALQEQNNNFCQPFLPTANDFDPFPDKMISNEALKIMANAPQSKRKFRLKILKNEDMPGCKMKRHFRASSDELLEALYVKMNELLFPAPKDDPNTWRLFERNSIREEEASDEDPVEELTGEPLEEEPENPEFHQMKKELENFSVIQLQYEIVTVRLKIINKKYNVGEVLNPEIEHSLRGSGSLFVVAEQARLYYETFLEDLYENEFDGKMILEDYQAGKKIFIQKYIVNGVPQYSRVKPVIDPTYGSSDIRMPFVRKIDHIGEIKDTNVPGSSLKTVPDELEILRKKTFHYEIKQVPNILLDQVKIGLDFNLPVKDVVHQKGSPFLHLIADPNVLEKVLLRRITLLNKDVGVFMNRKLTIDWNPAIIEYFKVKKITKIYRSLVFHNKRGDFGIFYRSDGVQMYKLLKAAFKDDDKNLRKKLKTIIGFAKDQDRIRIIDYQADIDITDDPGRFLQLAQPHLACLQKFTA</sequence>
<reference evidence="2" key="1">
    <citation type="journal article" date="2010" name="Science">
        <title>Plasticity of animal genome architecture unmasked by rapid evolution of a pelagic tunicate.</title>
        <authorList>
            <person name="Denoeud F."/>
            <person name="Henriet S."/>
            <person name="Mungpakdee S."/>
            <person name="Aury J.M."/>
            <person name="Da Silva C."/>
            <person name="Brinkmann H."/>
            <person name="Mikhaleva J."/>
            <person name="Olsen L.C."/>
            <person name="Jubin C."/>
            <person name="Canestro C."/>
            <person name="Bouquet J.M."/>
            <person name="Danks G."/>
            <person name="Poulain J."/>
            <person name="Campsteijn C."/>
            <person name="Adamski M."/>
            <person name="Cross I."/>
            <person name="Yadetie F."/>
            <person name="Muffato M."/>
            <person name="Louis A."/>
            <person name="Butcher S."/>
            <person name="Tsagkogeorga G."/>
            <person name="Konrad A."/>
            <person name="Singh S."/>
            <person name="Jensen M.F."/>
            <person name="Cong E.H."/>
            <person name="Eikeseth-Otteraa H."/>
            <person name="Noel B."/>
            <person name="Anthouard V."/>
            <person name="Porcel B.M."/>
            <person name="Kachouri-Lafond R."/>
            <person name="Nishino A."/>
            <person name="Ugolini M."/>
            <person name="Chourrout P."/>
            <person name="Nishida H."/>
            <person name="Aasland R."/>
            <person name="Huzurbazar S."/>
            <person name="Westhof E."/>
            <person name="Delsuc F."/>
            <person name="Lehrach H."/>
            <person name="Reinhardt R."/>
            <person name="Weissenbach J."/>
            <person name="Roy S.W."/>
            <person name="Artiguenave F."/>
            <person name="Postlethwait J.H."/>
            <person name="Manak J.R."/>
            <person name="Thompson E.M."/>
            <person name="Jaillon O."/>
            <person name="Du Pasquier L."/>
            <person name="Boudinot P."/>
            <person name="Liberles D.A."/>
            <person name="Volff J.N."/>
            <person name="Philippe H."/>
            <person name="Lenhard B."/>
            <person name="Roest Crollius H."/>
            <person name="Wincker P."/>
            <person name="Chourrout D."/>
        </authorList>
    </citation>
    <scope>NUCLEOTIDE SEQUENCE [LARGE SCALE GENOMIC DNA]</scope>
</reference>
<feature type="region of interest" description="Disordered" evidence="1">
    <location>
        <begin position="154"/>
        <end position="181"/>
    </location>
</feature>
<proteinExistence type="predicted"/>
<protein>
    <submittedName>
        <fullName evidence="2">Uncharacterized protein</fullName>
    </submittedName>
</protein>
<organism evidence="2">
    <name type="scientific">Oikopleura dioica</name>
    <name type="common">Tunicate</name>
    <dbReference type="NCBI Taxonomy" id="34765"/>
    <lineage>
        <taxon>Eukaryota</taxon>
        <taxon>Metazoa</taxon>
        <taxon>Chordata</taxon>
        <taxon>Tunicata</taxon>
        <taxon>Appendicularia</taxon>
        <taxon>Copelata</taxon>
        <taxon>Oikopleuridae</taxon>
        <taxon>Oikopleura</taxon>
    </lineage>
</organism>
<dbReference type="Proteomes" id="UP000011014">
    <property type="component" value="Unassembled WGS sequence"/>
</dbReference>
<dbReference type="EMBL" id="FN656010">
    <property type="protein sequence ID" value="CBY40613.1"/>
    <property type="molecule type" value="Genomic_DNA"/>
</dbReference>
<gene>
    <name evidence="3" type="ORF">GSOID_T00022632001</name>
    <name evidence="2" type="ORF">GSOID_T00032352001</name>
</gene>
<evidence type="ECO:0000313" key="3">
    <source>
        <dbReference type="EMBL" id="CBY40613.1"/>
    </source>
</evidence>
<feature type="compositionally biased region" description="Acidic residues" evidence="1">
    <location>
        <begin position="160"/>
        <end position="181"/>
    </location>
</feature>
<accession>E4YSH2</accession>
<dbReference type="EMBL" id="FN655212">
    <property type="protein sequence ID" value="CBY38411.1"/>
    <property type="molecule type" value="Genomic_DNA"/>
</dbReference>
<evidence type="ECO:0000256" key="1">
    <source>
        <dbReference type="SAM" id="MobiDB-lite"/>
    </source>
</evidence>